<reference evidence="2" key="1">
    <citation type="submission" date="2020-09" db="EMBL/GenBank/DDBJ databases">
        <title>Genome-Enabled Discovery of Anthraquinone Biosynthesis in Senna tora.</title>
        <authorList>
            <person name="Kang S.-H."/>
            <person name="Pandey R.P."/>
            <person name="Lee C.-M."/>
            <person name="Sim J.-S."/>
            <person name="Jeong J.-T."/>
            <person name="Choi B.-S."/>
            <person name="Jung M."/>
            <person name="Ginzburg D."/>
            <person name="Zhao K."/>
            <person name="Won S.Y."/>
            <person name="Oh T.-J."/>
            <person name="Yu Y."/>
            <person name="Kim N.-H."/>
            <person name="Lee O.R."/>
            <person name="Lee T.-H."/>
            <person name="Bashyal P."/>
            <person name="Kim T.-S."/>
            <person name="Lee W.-H."/>
            <person name="Kawkins C."/>
            <person name="Kim C.-K."/>
            <person name="Kim J.S."/>
            <person name="Ahn B.O."/>
            <person name="Rhee S.Y."/>
            <person name="Sohng J.K."/>
        </authorList>
    </citation>
    <scope>NUCLEOTIDE SEQUENCE</scope>
    <source>
        <tissue evidence="2">Leaf</tissue>
    </source>
</reference>
<organism evidence="2 3">
    <name type="scientific">Senna tora</name>
    <dbReference type="NCBI Taxonomy" id="362788"/>
    <lineage>
        <taxon>Eukaryota</taxon>
        <taxon>Viridiplantae</taxon>
        <taxon>Streptophyta</taxon>
        <taxon>Embryophyta</taxon>
        <taxon>Tracheophyta</taxon>
        <taxon>Spermatophyta</taxon>
        <taxon>Magnoliopsida</taxon>
        <taxon>eudicotyledons</taxon>
        <taxon>Gunneridae</taxon>
        <taxon>Pentapetalae</taxon>
        <taxon>rosids</taxon>
        <taxon>fabids</taxon>
        <taxon>Fabales</taxon>
        <taxon>Fabaceae</taxon>
        <taxon>Caesalpinioideae</taxon>
        <taxon>Cassia clade</taxon>
        <taxon>Senna</taxon>
    </lineage>
</organism>
<evidence type="ECO:0000313" key="3">
    <source>
        <dbReference type="Proteomes" id="UP000634136"/>
    </source>
</evidence>
<dbReference type="EMBL" id="JAAIUW010000012">
    <property type="protein sequence ID" value="KAF7807980.1"/>
    <property type="molecule type" value="Genomic_DNA"/>
</dbReference>
<evidence type="ECO:0000313" key="2">
    <source>
        <dbReference type="EMBL" id="KAF7807980.1"/>
    </source>
</evidence>
<evidence type="ECO:0000256" key="1">
    <source>
        <dbReference type="SAM" id="MobiDB-lite"/>
    </source>
</evidence>
<feature type="region of interest" description="Disordered" evidence="1">
    <location>
        <begin position="1"/>
        <end position="34"/>
    </location>
</feature>
<gene>
    <name evidence="2" type="ORF">G2W53_040141</name>
</gene>
<accession>A0A834W3G0</accession>
<proteinExistence type="predicted"/>
<protein>
    <submittedName>
        <fullName evidence="2">Uncharacterized protein</fullName>
    </submittedName>
</protein>
<comment type="caution">
    <text evidence="2">The sequence shown here is derived from an EMBL/GenBank/DDBJ whole genome shotgun (WGS) entry which is preliminary data.</text>
</comment>
<feature type="compositionally biased region" description="Polar residues" evidence="1">
    <location>
        <begin position="16"/>
        <end position="33"/>
    </location>
</feature>
<name>A0A834W3G0_9FABA</name>
<feature type="region of interest" description="Disordered" evidence="1">
    <location>
        <begin position="69"/>
        <end position="89"/>
    </location>
</feature>
<sequence>MVKEELSGSAKEGQSGLANEEQSGEAQSPSSCTPLRHCREHAHTINCYIYHVRFSPPWNKTHTIYEKETDKEGGTISSSISLLPHTLRR</sequence>
<dbReference type="Proteomes" id="UP000634136">
    <property type="component" value="Unassembled WGS sequence"/>
</dbReference>
<keyword evidence="3" id="KW-1185">Reference proteome</keyword>
<dbReference type="AlphaFoldDB" id="A0A834W3G0"/>